<comment type="caution">
    <text evidence="1">The sequence shown here is derived from an EMBL/GenBank/DDBJ whole genome shotgun (WGS) entry which is preliminary data.</text>
</comment>
<reference evidence="1 2" key="1">
    <citation type="submission" date="2019-11" db="EMBL/GenBank/DDBJ databases">
        <title>Novel species isolated from a subtropical stream in China.</title>
        <authorList>
            <person name="Lu H."/>
        </authorList>
    </citation>
    <scope>NUCLEOTIDE SEQUENCE [LARGE SCALE GENOMIC DNA]</scope>
    <source>
        <strain evidence="1 2">FT80W</strain>
    </source>
</reference>
<name>A0A6I2KSU7_9BURK</name>
<evidence type="ECO:0000313" key="2">
    <source>
        <dbReference type="Proteomes" id="UP000433309"/>
    </source>
</evidence>
<dbReference type="Proteomes" id="UP000433309">
    <property type="component" value="Unassembled WGS sequence"/>
</dbReference>
<sequence length="45" mass="4900">MKRLREALTIAALAMIILAGYAFMQWADAEAAEREQAASACKADQ</sequence>
<evidence type="ECO:0000313" key="1">
    <source>
        <dbReference type="EMBL" id="MRW88818.1"/>
    </source>
</evidence>
<dbReference type="AlphaFoldDB" id="A0A6I2KSU7"/>
<organism evidence="1 2">
    <name type="scientific">Duganella guangzhouensis</name>
    <dbReference type="NCBI Taxonomy" id="2666084"/>
    <lineage>
        <taxon>Bacteria</taxon>
        <taxon>Pseudomonadati</taxon>
        <taxon>Pseudomonadota</taxon>
        <taxon>Betaproteobacteria</taxon>
        <taxon>Burkholderiales</taxon>
        <taxon>Oxalobacteraceae</taxon>
        <taxon>Telluria group</taxon>
        <taxon>Duganella</taxon>
    </lineage>
</organism>
<protein>
    <submittedName>
        <fullName evidence="1">Uncharacterized protein</fullName>
    </submittedName>
</protein>
<gene>
    <name evidence="1" type="ORF">GJ699_02335</name>
</gene>
<keyword evidence="2" id="KW-1185">Reference proteome</keyword>
<dbReference type="RefSeq" id="WP_154372689.1">
    <property type="nucleotide sequence ID" value="NZ_WKJK01000001.1"/>
</dbReference>
<proteinExistence type="predicted"/>
<accession>A0A6I2KSU7</accession>
<dbReference type="EMBL" id="WKJK01000001">
    <property type="protein sequence ID" value="MRW88818.1"/>
    <property type="molecule type" value="Genomic_DNA"/>
</dbReference>